<evidence type="ECO:0000256" key="2">
    <source>
        <dbReference type="PROSITE-ProRule" id="PRU00176"/>
    </source>
</evidence>
<dbReference type="Gene3D" id="3.30.70.330">
    <property type="match status" value="1"/>
</dbReference>
<name>A0ABR4NUK4_9SACH</name>
<feature type="domain" description="RRM" evidence="4">
    <location>
        <begin position="534"/>
        <end position="621"/>
    </location>
</feature>
<evidence type="ECO:0000256" key="3">
    <source>
        <dbReference type="SAM" id="MobiDB-lite"/>
    </source>
</evidence>
<evidence type="ECO:0000313" key="6">
    <source>
        <dbReference type="Proteomes" id="UP001623330"/>
    </source>
</evidence>
<feature type="region of interest" description="Disordered" evidence="3">
    <location>
        <begin position="1"/>
        <end position="50"/>
    </location>
</feature>
<dbReference type="Pfam" id="PF00076">
    <property type="entry name" value="RRM_1"/>
    <property type="match status" value="1"/>
</dbReference>
<comment type="caution">
    <text evidence="5">The sequence shown here is derived from an EMBL/GenBank/DDBJ whole genome shotgun (WGS) entry which is preliminary data.</text>
</comment>
<accession>A0ABR4NUK4</accession>
<reference evidence="5 6" key="1">
    <citation type="submission" date="2024-05" db="EMBL/GenBank/DDBJ databases">
        <title>Long read based assembly of the Candida bracarensis genome reveals expanded adhesin content.</title>
        <authorList>
            <person name="Marcet-Houben M."/>
            <person name="Ksiezopolska E."/>
            <person name="Gabaldon T."/>
        </authorList>
    </citation>
    <scope>NUCLEOTIDE SEQUENCE [LARGE SCALE GENOMIC DNA]</scope>
    <source>
        <strain evidence="5 6">CBM6</strain>
    </source>
</reference>
<evidence type="ECO:0000313" key="5">
    <source>
        <dbReference type="EMBL" id="KAL3232408.1"/>
    </source>
</evidence>
<organism evidence="5 6">
    <name type="scientific">Nakaseomyces bracarensis</name>
    <dbReference type="NCBI Taxonomy" id="273131"/>
    <lineage>
        <taxon>Eukaryota</taxon>
        <taxon>Fungi</taxon>
        <taxon>Dikarya</taxon>
        <taxon>Ascomycota</taxon>
        <taxon>Saccharomycotina</taxon>
        <taxon>Saccharomycetes</taxon>
        <taxon>Saccharomycetales</taxon>
        <taxon>Saccharomycetaceae</taxon>
        <taxon>Nakaseomyces</taxon>
    </lineage>
</organism>
<feature type="region of interest" description="Disordered" evidence="3">
    <location>
        <begin position="612"/>
        <end position="662"/>
    </location>
</feature>
<dbReference type="InterPro" id="IPR035979">
    <property type="entry name" value="RBD_domain_sf"/>
</dbReference>
<protein>
    <submittedName>
        <fullName evidence="5">Protein WHI3</fullName>
    </submittedName>
</protein>
<feature type="compositionally biased region" description="Polar residues" evidence="3">
    <location>
        <begin position="8"/>
        <end position="50"/>
    </location>
</feature>
<dbReference type="CDD" id="cd12245">
    <property type="entry name" value="RRM_scw1_like"/>
    <property type="match status" value="1"/>
</dbReference>
<dbReference type="EMBL" id="JBEVYD010000005">
    <property type="protein sequence ID" value="KAL3232408.1"/>
    <property type="molecule type" value="Genomic_DNA"/>
</dbReference>
<dbReference type="SUPFAM" id="SSF54928">
    <property type="entry name" value="RNA-binding domain, RBD"/>
    <property type="match status" value="1"/>
</dbReference>
<dbReference type="Proteomes" id="UP001623330">
    <property type="component" value="Unassembled WGS sequence"/>
</dbReference>
<dbReference type="PANTHER" id="PTHR10501">
    <property type="entry name" value="U1 SMALL NUCLEAR RIBONUCLEOPROTEIN A/U2 SMALL NUCLEAR RIBONUCLEOPROTEIN B"/>
    <property type="match status" value="1"/>
</dbReference>
<sequence>MDSIGDASRNSSTGSQKDEASVNTNPGNMSGFGSSLVGNPQGPKGSQQTSPFAITSMLHDLSLNSTNLSPVGQSSDLTANQNTDMLVQSLLSDIGTGPFSLEILNVPIDLTNREARLLFSLADGVDSVELIDMKPNSQLEGDQSKRIVAKIKNTLLVAQYATILGRKENLFGPNYSRHVEVEVYDDHMKKTVDNEKLKQLYEAQKSLRASTRLEMGAQRHSRFSFNDPFNSETGNSLVFPSNQNNSASNPVAQLSGISENTIPIDSGVPSTHRTNSFLIRDNNDINESIWNNPVLNNSLNGLVGSSQPQTPSVDWTNERKKSAAFYFPNNASQTNVLPAGAGGKQNSVTMPGQLQMNDVGQQMHINNMSANQNQQFPSSTSLSSFNIVPQMHNENQPFSNSVNTSDMNINGHDQSRFTSFGPMGMQNGQLPADNSQVPLLQNNNAHKVGAGRMTPQRNNMSSNMVPKVGSVGATMPMNPESQFNNKPGMIHSTASSTTNVANVPGSGNISQADLSLLARIPPPANPADQNPPCNTLYVGNLPSDATEQELRQLFSNQYGFRRLSFRNKNTNGSGHGHGPMCFVEFEDVSFATRALVELYGSQLPRSTVNTKGGIRLSFSKNPLGVRGPSNRRTPNNSAGSIPTTSSVPNQGNQNIPLAYNKS</sequence>
<keyword evidence="1 2" id="KW-0694">RNA-binding</keyword>
<proteinExistence type="predicted"/>
<dbReference type="PROSITE" id="PS50102">
    <property type="entry name" value="RRM"/>
    <property type="match status" value="1"/>
</dbReference>
<evidence type="ECO:0000259" key="4">
    <source>
        <dbReference type="PROSITE" id="PS50102"/>
    </source>
</evidence>
<dbReference type="SMART" id="SM00360">
    <property type="entry name" value="RRM"/>
    <property type="match status" value="1"/>
</dbReference>
<keyword evidence="6" id="KW-1185">Reference proteome</keyword>
<evidence type="ECO:0000256" key="1">
    <source>
        <dbReference type="ARBA" id="ARBA00022884"/>
    </source>
</evidence>
<dbReference type="InterPro" id="IPR000504">
    <property type="entry name" value="RRM_dom"/>
</dbReference>
<feature type="compositionally biased region" description="Polar residues" evidence="3">
    <location>
        <begin position="630"/>
        <end position="662"/>
    </location>
</feature>
<gene>
    <name evidence="5" type="ORF">RNJ44_04324</name>
</gene>
<dbReference type="InterPro" id="IPR012677">
    <property type="entry name" value="Nucleotide-bd_a/b_plait_sf"/>
</dbReference>